<dbReference type="FunFam" id="3.40.640.10:FF:000053">
    <property type="entry name" value="Aminotransferase, class I"/>
    <property type="match status" value="1"/>
</dbReference>
<keyword evidence="4 8" id="KW-0032">Aminotransferase</keyword>
<dbReference type="Pfam" id="PF00155">
    <property type="entry name" value="Aminotran_1_2"/>
    <property type="match status" value="1"/>
</dbReference>
<keyword evidence="6" id="KW-0663">Pyridoxal phosphate</keyword>
<dbReference type="InterPro" id="IPR004839">
    <property type="entry name" value="Aminotransferase_I/II_large"/>
</dbReference>
<evidence type="ECO:0000256" key="4">
    <source>
        <dbReference type="ARBA" id="ARBA00022576"/>
    </source>
</evidence>
<dbReference type="InterPro" id="IPR050859">
    <property type="entry name" value="Class-I_PLP-dep_aminotransf"/>
</dbReference>
<gene>
    <name evidence="8" type="ORF">QQF32_21290</name>
</gene>
<dbReference type="CDD" id="cd00609">
    <property type="entry name" value="AAT_like"/>
    <property type="match status" value="1"/>
</dbReference>
<comment type="caution">
    <text evidence="8">The sequence shown here is derived from an EMBL/GenBank/DDBJ whole genome shotgun (WGS) entry which is preliminary data.</text>
</comment>
<accession>A0AAP4LCM2</accession>
<keyword evidence="5" id="KW-0808">Transferase</keyword>
<dbReference type="EMBL" id="JASSOM010000083">
    <property type="protein sequence ID" value="MDK9365729.1"/>
    <property type="molecule type" value="Genomic_DNA"/>
</dbReference>
<keyword evidence="9" id="KW-1185">Reference proteome</keyword>
<sequence>MSKNKLASSVQSLQSSAIRELLKHSKMPGVISLGGGIPNPDLFDHEGLQIAADAVLSRHFGEAFQYGLSEGYPELRSAIGQICAERGIACQADDVVITSGSQQSLDILARALINPGDTVVVESPTYLAALQVFSLAQANLESVGTDGEGMKVDELEALVSRKTIKAVYIVPTFGNPGGVTLSENRRKQLVELSKRYDFVIIEDDPYSEINYTSDVFRPLMAHAKAIGNEENVVYTSTFSKILAPGTRVGWLVVPEWLKRAVVNLKQTTDLHTSTLSQLMTFEYLQTGRLAGQIALIRDAYRQKYQTFATELENELGDVLTFHKPKGGMFLWAKFNNGLNTTEWLAKTLANGVVFVPGEFFYCSNPDHSTLRMSFVTATDEQLKEAVRRLKISL</sequence>
<dbReference type="InterPro" id="IPR015424">
    <property type="entry name" value="PyrdxlP-dep_Trfase"/>
</dbReference>
<dbReference type="SUPFAM" id="SSF53383">
    <property type="entry name" value="PLP-dependent transferases"/>
    <property type="match status" value="1"/>
</dbReference>
<protein>
    <submittedName>
        <fullName evidence="8">PLP-dependent aminotransferase family protein</fullName>
    </submittedName>
</protein>
<dbReference type="Proteomes" id="UP001223214">
    <property type="component" value="Unassembled WGS sequence"/>
</dbReference>
<dbReference type="PANTHER" id="PTHR42790:SF19">
    <property type="entry name" value="KYNURENINE_ALPHA-AMINOADIPATE AMINOTRANSFERASE, MITOCHONDRIAL"/>
    <property type="match status" value="1"/>
</dbReference>
<reference evidence="8 9" key="1">
    <citation type="submission" date="2023-06" db="EMBL/GenBank/DDBJ databases">
        <title>Identification and characterization of antibiotic-resistant Gram-negative bacteria.</title>
        <authorList>
            <person name="Cho G.-S."/>
            <person name="Lee J."/>
            <person name="Tai E."/>
            <person name="Jeong S."/>
            <person name="Kim I."/>
            <person name="Kim B.-E."/>
            <person name="Jeong M.-I."/>
            <person name="Oh K.-K."/>
            <person name="Franz C.M.A.P."/>
        </authorList>
    </citation>
    <scope>NUCLEOTIDE SEQUENCE [LARGE SCALE GENOMIC DNA]</scope>
    <source>
        <strain evidence="8 9">V106_12</strain>
    </source>
</reference>
<name>A0AAP4LCM2_9ENTR</name>
<organism evidence="8 9">
    <name type="scientific">Lelliottia wanjuensis</name>
    <dbReference type="NCBI Taxonomy" id="3050585"/>
    <lineage>
        <taxon>Bacteria</taxon>
        <taxon>Pseudomonadati</taxon>
        <taxon>Pseudomonadota</taxon>
        <taxon>Gammaproteobacteria</taxon>
        <taxon>Enterobacterales</taxon>
        <taxon>Enterobacteriaceae</taxon>
        <taxon>Lelliottia</taxon>
    </lineage>
</organism>
<evidence type="ECO:0000256" key="5">
    <source>
        <dbReference type="ARBA" id="ARBA00022679"/>
    </source>
</evidence>
<evidence type="ECO:0000313" key="9">
    <source>
        <dbReference type="Proteomes" id="UP001223214"/>
    </source>
</evidence>
<dbReference type="PANTHER" id="PTHR42790">
    <property type="entry name" value="AMINOTRANSFERASE"/>
    <property type="match status" value="1"/>
</dbReference>
<dbReference type="InterPro" id="IPR015422">
    <property type="entry name" value="PyrdxlP-dep_Trfase_small"/>
</dbReference>
<dbReference type="Gene3D" id="3.90.1150.10">
    <property type="entry name" value="Aspartate Aminotransferase, domain 1"/>
    <property type="match status" value="1"/>
</dbReference>
<dbReference type="GO" id="GO:0008483">
    <property type="term" value="F:transaminase activity"/>
    <property type="evidence" value="ECO:0007669"/>
    <property type="project" value="UniProtKB-KW"/>
</dbReference>
<evidence type="ECO:0000256" key="3">
    <source>
        <dbReference type="ARBA" id="ARBA00011738"/>
    </source>
</evidence>
<comment type="subunit">
    <text evidence="3">Homodimer.</text>
</comment>
<dbReference type="GO" id="GO:1901605">
    <property type="term" value="P:alpha-amino acid metabolic process"/>
    <property type="evidence" value="ECO:0007669"/>
    <property type="project" value="TreeGrafter"/>
</dbReference>
<feature type="domain" description="Aminotransferase class I/classII large" evidence="7">
    <location>
        <begin position="52"/>
        <end position="389"/>
    </location>
</feature>
<dbReference type="GO" id="GO:0030170">
    <property type="term" value="F:pyridoxal phosphate binding"/>
    <property type="evidence" value="ECO:0007669"/>
    <property type="project" value="InterPro"/>
</dbReference>
<proteinExistence type="inferred from homology"/>
<evidence type="ECO:0000259" key="7">
    <source>
        <dbReference type="Pfam" id="PF00155"/>
    </source>
</evidence>
<dbReference type="RefSeq" id="WP_282492904.1">
    <property type="nucleotide sequence ID" value="NZ_JASCAP010000021.1"/>
</dbReference>
<evidence type="ECO:0000313" key="8">
    <source>
        <dbReference type="EMBL" id="MDK9365729.1"/>
    </source>
</evidence>
<evidence type="ECO:0000256" key="1">
    <source>
        <dbReference type="ARBA" id="ARBA00001933"/>
    </source>
</evidence>
<dbReference type="Gene3D" id="3.40.640.10">
    <property type="entry name" value="Type I PLP-dependent aspartate aminotransferase-like (Major domain)"/>
    <property type="match status" value="1"/>
</dbReference>
<comment type="cofactor">
    <cofactor evidence="1">
        <name>pyridoxal 5'-phosphate</name>
        <dbReference type="ChEBI" id="CHEBI:597326"/>
    </cofactor>
</comment>
<evidence type="ECO:0000256" key="6">
    <source>
        <dbReference type="ARBA" id="ARBA00022898"/>
    </source>
</evidence>
<comment type="similarity">
    <text evidence="2">Belongs to the class-I pyridoxal-phosphate-dependent aminotransferase family.</text>
</comment>
<dbReference type="AlphaFoldDB" id="A0AAP4LCM2"/>
<evidence type="ECO:0000256" key="2">
    <source>
        <dbReference type="ARBA" id="ARBA00007441"/>
    </source>
</evidence>
<dbReference type="InterPro" id="IPR015421">
    <property type="entry name" value="PyrdxlP-dep_Trfase_major"/>
</dbReference>